<keyword evidence="1" id="KW-0732">Signal</keyword>
<feature type="signal peptide" evidence="1">
    <location>
        <begin position="1"/>
        <end position="18"/>
    </location>
</feature>
<protein>
    <submittedName>
        <fullName evidence="2">Uncharacterized protein</fullName>
    </submittedName>
</protein>
<proteinExistence type="predicted"/>
<feature type="chain" id="PRO_5007100115" evidence="1">
    <location>
        <begin position="19"/>
        <end position="60"/>
    </location>
</feature>
<name>A0A101LV55_PICGL</name>
<reference evidence="2" key="1">
    <citation type="journal article" date="2015" name="Genome Biol. Evol.">
        <title>Organellar Genomes of White Spruce (Picea glauca): Assembly and Annotation.</title>
        <authorList>
            <person name="Jackman S.D."/>
            <person name="Warren R.L."/>
            <person name="Gibb E.A."/>
            <person name="Vandervalk B.P."/>
            <person name="Mohamadi H."/>
            <person name="Chu J."/>
            <person name="Raymond A."/>
            <person name="Pleasance S."/>
            <person name="Coope R."/>
            <person name="Wildung M.R."/>
            <person name="Ritland C.E."/>
            <person name="Bousquet J."/>
            <person name="Jones S.J."/>
            <person name="Bohlmann J."/>
            <person name="Birol I."/>
        </authorList>
    </citation>
    <scope>NUCLEOTIDE SEQUENCE [LARGE SCALE GENOMIC DNA]</scope>
    <source>
        <tissue evidence="2">Flushing bud</tissue>
    </source>
</reference>
<geneLocation type="mitochondrion" evidence="2"/>
<organism evidence="2">
    <name type="scientific">Picea glauca</name>
    <name type="common">White spruce</name>
    <name type="synonym">Pinus glauca</name>
    <dbReference type="NCBI Taxonomy" id="3330"/>
    <lineage>
        <taxon>Eukaryota</taxon>
        <taxon>Viridiplantae</taxon>
        <taxon>Streptophyta</taxon>
        <taxon>Embryophyta</taxon>
        <taxon>Tracheophyta</taxon>
        <taxon>Spermatophyta</taxon>
        <taxon>Pinopsida</taxon>
        <taxon>Pinidae</taxon>
        <taxon>Conifers I</taxon>
        <taxon>Pinales</taxon>
        <taxon>Pinaceae</taxon>
        <taxon>Picea</taxon>
    </lineage>
</organism>
<sequence>MTMHMIRMSKILIWMVQGLIIQFRIGNKDPMLEVIFQVQVLSSLFCDDGPDSFLCGASNS</sequence>
<gene>
    <name evidence="2" type="ORF">ABT39_MTgene2052</name>
</gene>
<evidence type="ECO:0000256" key="1">
    <source>
        <dbReference type="SAM" id="SignalP"/>
    </source>
</evidence>
<accession>A0A101LV55</accession>
<keyword evidence="2" id="KW-0496">Mitochondrion</keyword>
<evidence type="ECO:0000313" key="2">
    <source>
        <dbReference type="EMBL" id="KUM45949.1"/>
    </source>
</evidence>
<dbReference type="EMBL" id="LKAM01000014">
    <property type="protein sequence ID" value="KUM45949.1"/>
    <property type="molecule type" value="Genomic_DNA"/>
</dbReference>
<comment type="caution">
    <text evidence="2">The sequence shown here is derived from an EMBL/GenBank/DDBJ whole genome shotgun (WGS) entry which is preliminary data.</text>
</comment>
<dbReference type="AlphaFoldDB" id="A0A101LV55"/>